<evidence type="ECO:0000256" key="1">
    <source>
        <dbReference type="ARBA" id="ARBA00022527"/>
    </source>
</evidence>
<evidence type="ECO:0000256" key="4">
    <source>
        <dbReference type="ARBA" id="ARBA00022777"/>
    </source>
</evidence>
<dbReference type="InterPro" id="IPR011009">
    <property type="entry name" value="Kinase-like_dom_sf"/>
</dbReference>
<keyword evidence="8" id="KW-1185">Reference proteome</keyword>
<feature type="domain" description="Protein kinase" evidence="6">
    <location>
        <begin position="1"/>
        <end position="171"/>
    </location>
</feature>
<evidence type="ECO:0000259" key="6">
    <source>
        <dbReference type="PROSITE" id="PS50011"/>
    </source>
</evidence>
<protein>
    <recommendedName>
        <fullName evidence="6">Protein kinase domain-containing protein</fullName>
    </recommendedName>
</protein>
<dbReference type="PANTHER" id="PTHR24355:SF30">
    <property type="entry name" value="SERINE_THREONINE-PROTEIN KINASE 32B ISOFORM X1"/>
    <property type="match status" value="1"/>
</dbReference>
<dbReference type="Proteomes" id="UP001209878">
    <property type="component" value="Unassembled WGS sequence"/>
</dbReference>
<evidence type="ECO:0000313" key="7">
    <source>
        <dbReference type="EMBL" id="KAK2170958.1"/>
    </source>
</evidence>
<evidence type="ECO:0000313" key="8">
    <source>
        <dbReference type="Proteomes" id="UP001209878"/>
    </source>
</evidence>
<sequence>MFAMKYMNKRICVENDAIRNVVREMELLRKLDHPFLVNLWFTFQDDEDMFMVADLLLGGDLRYHIQQGIQFTERQVKLYLCEIALALDYLRTQRILHRDIKPDNMLLDEEGHIHLTDFNVAIQLQEGQSATALSGTKPYMGNISSFSVETTPWSIVQLGTYPGILLQQGHM</sequence>
<dbReference type="GO" id="GO:0007186">
    <property type="term" value="P:G protein-coupled receptor signaling pathway"/>
    <property type="evidence" value="ECO:0007669"/>
    <property type="project" value="TreeGrafter"/>
</dbReference>
<dbReference type="Pfam" id="PF00069">
    <property type="entry name" value="Pkinase"/>
    <property type="match status" value="1"/>
</dbReference>
<dbReference type="PANTHER" id="PTHR24355">
    <property type="entry name" value="G PROTEIN-COUPLED RECEPTOR KINASE/RIBOSOMAL PROTEIN S6 KINASE"/>
    <property type="match status" value="1"/>
</dbReference>
<evidence type="ECO:0000256" key="2">
    <source>
        <dbReference type="ARBA" id="ARBA00022679"/>
    </source>
</evidence>
<dbReference type="EMBL" id="JAODUO010001121">
    <property type="protein sequence ID" value="KAK2170958.1"/>
    <property type="molecule type" value="Genomic_DNA"/>
</dbReference>
<keyword evidence="5" id="KW-0067">ATP-binding</keyword>
<dbReference type="InterPro" id="IPR000719">
    <property type="entry name" value="Prot_kinase_dom"/>
</dbReference>
<evidence type="ECO:0000256" key="3">
    <source>
        <dbReference type="ARBA" id="ARBA00022741"/>
    </source>
</evidence>
<keyword evidence="3" id="KW-0547">Nucleotide-binding</keyword>
<gene>
    <name evidence="7" type="ORF">NP493_1120g01033</name>
</gene>
<dbReference type="FunFam" id="1.10.510.10:FF:000676">
    <property type="entry name" value="serine/threonine-protein kinase 32B isoform X2"/>
    <property type="match status" value="1"/>
</dbReference>
<dbReference type="GO" id="GO:0004703">
    <property type="term" value="F:G protein-coupled receptor kinase activity"/>
    <property type="evidence" value="ECO:0007669"/>
    <property type="project" value="TreeGrafter"/>
</dbReference>
<proteinExistence type="predicted"/>
<dbReference type="Gene3D" id="1.10.510.10">
    <property type="entry name" value="Transferase(Phosphotransferase) domain 1"/>
    <property type="match status" value="1"/>
</dbReference>
<organism evidence="7 8">
    <name type="scientific">Ridgeia piscesae</name>
    <name type="common">Tubeworm</name>
    <dbReference type="NCBI Taxonomy" id="27915"/>
    <lineage>
        <taxon>Eukaryota</taxon>
        <taxon>Metazoa</taxon>
        <taxon>Spiralia</taxon>
        <taxon>Lophotrochozoa</taxon>
        <taxon>Annelida</taxon>
        <taxon>Polychaeta</taxon>
        <taxon>Sedentaria</taxon>
        <taxon>Canalipalpata</taxon>
        <taxon>Sabellida</taxon>
        <taxon>Siboglinidae</taxon>
        <taxon>Ridgeia</taxon>
    </lineage>
</organism>
<name>A0AAD9KG23_RIDPI</name>
<dbReference type="SUPFAM" id="SSF56112">
    <property type="entry name" value="Protein kinase-like (PK-like)"/>
    <property type="match status" value="1"/>
</dbReference>
<comment type="caution">
    <text evidence="7">The sequence shown here is derived from an EMBL/GenBank/DDBJ whole genome shotgun (WGS) entry which is preliminary data.</text>
</comment>
<dbReference type="Gene3D" id="3.30.200.20">
    <property type="entry name" value="Phosphorylase Kinase, domain 1"/>
    <property type="match status" value="1"/>
</dbReference>
<keyword evidence="2" id="KW-0808">Transferase</keyword>
<evidence type="ECO:0000256" key="5">
    <source>
        <dbReference type="ARBA" id="ARBA00022840"/>
    </source>
</evidence>
<dbReference type="PROSITE" id="PS00108">
    <property type="entry name" value="PROTEIN_KINASE_ST"/>
    <property type="match status" value="1"/>
</dbReference>
<dbReference type="GO" id="GO:0009966">
    <property type="term" value="P:regulation of signal transduction"/>
    <property type="evidence" value="ECO:0007669"/>
    <property type="project" value="TreeGrafter"/>
</dbReference>
<keyword evidence="1" id="KW-0723">Serine/threonine-protein kinase</keyword>
<dbReference type="GO" id="GO:0001664">
    <property type="term" value="F:G protein-coupled receptor binding"/>
    <property type="evidence" value="ECO:0007669"/>
    <property type="project" value="TreeGrafter"/>
</dbReference>
<dbReference type="InterPro" id="IPR008271">
    <property type="entry name" value="Ser/Thr_kinase_AS"/>
</dbReference>
<keyword evidence="4" id="KW-0418">Kinase</keyword>
<dbReference type="PROSITE" id="PS50011">
    <property type="entry name" value="PROTEIN_KINASE_DOM"/>
    <property type="match status" value="1"/>
</dbReference>
<dbReference type="GO" id="GO:0005524">
    <property type="term" value="F:ATP binding"/>
    <property type="evidence" value="ECO:0007669"/>
    <property type="project" value="UniProtKB-KW"/>
</dbReference>
<dbReference type="SMART" id="SM00220">
    <property type="entry name" value="S_TKc"/>
    <property type="match status" value="1"/>
</dbReference>
<dbReference type="AlphaFoldDB" id="A0AAD9KG23"/>
<accession>A0AAD9KG23</accession>
<reference evidence="7" key="1">
    <citation type="journal article" date="2023" name="Mol. Biol. Evol.">
        <title>Third-Generation Sequencing Reveals the Adaptive Role of the Epigenome in Three Deep-Sea Polychaetes.</title>
        <authorList>
            <person name="Perez M."/>
            <person name="Aroh O."/>
            <person name="Sun Y."/>
            <person name="Lan Y."/>
            <person name="Juniper S.K."/>
            <person name="Young C.R."/>
            <person name="Angers B."/>
            <person name="Qian P.Y."/>
        </authorList>
    </citation>
    <scope>NUCLEOTIDE SEQUENCE</scope>
    <source>
        <strain evidence="7">R07B-5</strain>
    </source>
</reference>